<protein>
    <submittedName>
        <fullName evidence="1">Uncharacterized protein</fullName>
    </submittedName>
</protein>
<evidence type="ECO:0000313" key="2">
    <source>
        <dbReference type="Proteomes" id="UP001301350"/>
    </source>
</evidence>
<dbReference type="AlphaFoldDB" id="A0AAV9J102"/>
<dbReference type="Proteomes" id="UP001301350">
    <property type="component" value="Unassembled WGS sequence"/>
</dbReference>
<accession>A0AAV9J102</accession>
<proteinExistence type="predicted"/>
<dbReference type="EMBL" id="JANCYW010000015">
    <property type="protein sequence ID" value="KAK4538081.1"/>
    <property type="molecule type" value="Genomic_DNA"/>
</dbReference>
<comment type="caution">
    <text evidence="1">The sequence shown here is derived from an EMBL/GenBank/DDBJ whole genome shotgun (WGS) entry which is preliminary data.</text>
</comment>
<organism evidence="1 2">
    <name type="scientific">Cyanidium caldarium</name>
    <name type="common">Red alga</name>
    <dbReference type="NCBI Taxonomy" id="2771"/>
    <lineage>
        <taxon>Eukaryota</taxon>
        <taxon>Rhodophyta</taxon>
        <taxon>Bangiophyceae</taxon>
        <taxon>Cyanidiales</taxon>
        <taxon>Cyanidiaceae</taxon>
        <taxon>Cyanidium</taxon>
    </lineage>
</organism>
<keyword evidence="2" id="KW-1185">Reference proteome</keyword>
<reference evidence="1 2" key="1">
    <citation type="submission" date="2022-07" db="EMBL/GenBank/DDBJ databases">
        <title>Genome-wide signatures of adaptation to extreme environments.</title>
        <authorList>
            <person name="Cho C.H."/>
            <person name="Yoon H.S."/>
        </authorList>
    </citation>
    <scope>NUCLEOTIDE SEQUENCE [LARGE SCALE GENOMIC DNA]</scope>
    <source>
        <strain evidence="1 2">DBV 063 E5</strain>
    </source>
</reference>
<evidence type="ECO:0000313" key="1">
    <source>
        <dbReference type="EMBL" id="KAK4538081.1"/>
    </source>
</evidence>
<sequence length="334" mass="38363">MLWPPGVRPMRYGALKRLVSVAIVLMTVGAFLACARNFDAVRRYVRESVSPAPEIHAFYNVYWSRAAPRIAEEQLSLLSKSNLHINKLHVYGIGKNLTRLPTIEQWADFPVQYDRLMPEGNEYITLKGVQDFCRLKVATGKKAIVLYLHPKGSFHPHRSNELYRKAMNHFVLRDPFPCLRTLQSGLCDVCGMRFSREPHAHFPGNIWWADCAYIAQLYEPDVPRTELAGVNLPDYCIGVGRFASEHWIASHPQLRPCDCLPFSREHFYWYGAERIENTVSFFDEDVQCVPAPRPGMQEFAHNQSQYNRVVAKCSRLSAEADRKAYASQIGSWRE</sequence>
<name>A0AAV9J102_CYACA</name>
<gene>
    <name evidence="1" type="ORF">CDCA_CDCA15G4106</name>
</gene>